<protein>
    <submittedName>
        <fullName evidence="3">EEP domain-containing protein</fullName>
    </submittedName>
</protein>
<reference evidence="3 4" key="1">
    <citation type="submission" date="2017-12" db="EMBL/GenBank/DDBJ databases">
        <title>Anaerobic carbon monoxide metabolism by Pleomorphomonas carboxyditropha sp. nov., a new mesophilic hydrogenogenic carboxidotroph.</title>
        <authorList>
            <person name="Esquivel-Elizondo S."/>
            <person name="Krajmalnik-Brown R."/>
        </authorList>
    </citation>
    <scope>NUCLEOTIDE SEQUENCE [LARGE SCALE GENOMIC DNA]</scope>
    <source>
        <strain evidence="3 4">R5-392</strain>
    </source>
</reference>
<proteinExistence type="predicted"/>
<dbReference type="Proteomes" id="UP000233491">
    <property type="component" value="Unassembled WGS sequence"/>
</dbReference>
<dbReference type="GO" id="GO:0016020">
    <property type="term" value="C:membrane"/>
    <property type="evidence" value="ECO:0007669"/>
    <property type="project" value="GOC"/>
</dbReference>
<dbReference type="Pfam" id="PF03372">
    <property type="entry name" value="Exo_endo_phos"/>
    <property type="match status" value="1"/>
</dbReference>
<dbReference type="PANTHER" id="PTHR14859">
    <property type="entry name" value="CALCOFLUOR WHITE HYPERSENSITIVE PROTEIN PRECURSOR"/>
    <property type="match status" value="1"/>
</dbReference>
<evidence type="ECO:0000313" key="4">
    <source>
        <dbReference type="Proteomes" id="UP000233491"/>
    </source>
</evidence>
<evidence type="ECO:0000259" key="2">
    <source>
        <dbReference type="Pfam" id="PF03372"/>
    </source>
</evidence>
<dbReference type="AlphaFoldDB" id="A0A1I4VS99"/>
<dbReference type="GO" id="GO:0003824">
    <property type="term" value="F:catalytic activity"/>
    <property type="evidence" value="ECO:0007669"/>
    <property type="project" value="InterPro"/>
</dbReference>
<evidence type="ECO:0000256" key="1">
    <source>
        <dbReference type="SAM" id="MobiDB-lite"/>
    </source>
</evidence>
<gene>
    <name evidence="3" type="ORF">CXZ10_10425</name>
</gene>
<name>A0A1I4VS99_9HYPH</name>
<sequence>MPRQFASLSRLLDGVGRFIRLGRAPDAAAAAPVCDGCDLVRVASYNIHKGIGNDGTYDPARTIAVIAEIDADIIALQEADRRLGDRKGRLNLATLERETGLTLVPLAARPMSHGWHGNALFCRQGTVVRAERLHLPHAEPRGAVLAEFDIGGRPLRVVAAHLGLLSHTRRLQMERLRSHLEMREPMPTLLCGDFNEWRPGRANSPLERLSPLFQTAAAVPSFPSRRPVFPLDRIFGWPDGLIADFGVHDSPLARRASDHLPVKAVVDLKSAGGLFGETSLLPPRRERDPGGGEVFDGEADRLEQRYLGR</sequence>
<dbReference type="PANTHER" id="PTHR14859:SF15">
    <property type="entry name" value="ENDONUCLEASE_EXONUCLEASE_PHOSPHATASE DOMAIN-CONTAINING PROTEIN"/>
    <property type="match status" value="1"/>
</dbReference>
<dbReference type="Gene3D" id="3.60.10.10">
    <property type="entry name" value="Endonuclease/exonuclease/phosphatase"/>
    <property type="match status" value="1"/>
</dbReference>
<dbReference type="EMBL" id="PJNW01000006">
    <property type="protein sequence ID" value="PKR89325.1"/>
    <property type="molecule type" value="Genomic_DNA"/>
</dbReference>
<dbReference type="OrthoDB" id="9813425at2"/>
<accession>A0A1I4VS99</accession>
<dbReference type="RefSeq" id="WP_101289102.1">
    <property type="nucleotide sequence ID" value="NZ_FOUQ01000013.1"/>
</dbReference>
<feature type="region of interest" description="Disordered" evidence="1">
    <location>
        <begin position="277"/>
        <end position="300"/>
    </location>
</feature>
<dbReference type="InterPro" id="IPR005135">
    <property type="entry name" value="Endo/exonuclease/phosphatase"/>
</dbReference>
<dbReference type="GO" id="GO:0006506">
    <property type="term" value="P:GPI anchor biosynthetic process"/>
    <property type="evidence" value="ECO:0007669"/>
    <property type="project" value="TreeGrafter"/>
</dbReference>
<dbReference type="InterPro" id="IPR051916">
    <property type="entry name" value="GPI-anchor_lipid_remodeler"/>
</dbReference>
<keyword evidence="4" id="KW-1185">Reference proteome</keyword>
<evidence type="ECO:0000313" key="3">
    <source>
        <dbReference type="EMBL" id="PKR89325.1"/>
    </source>
</evidence>
<dbReference type="InterPro" id="IPR036691">
    <property type="entry name" value="Endo/exonu/phosph_ase_sf"/>
</dbReference>
<feature type="domain" description="Endonuclease/exonuclease/phosphatase" evidence="2">
    <location>
        <begin position="43"/>
        <end position="259"/>
    </location>
</feature>
<comment type="caution">
    <text evidence="3">The sequence shown here is derived from an EMBL/GenBank/DDBJ whole genome shotgun (WGS) entry which is preliminary data.</text>
</comment>
<dbReference type="SUPFAM" id="SSF56219">
    <property type="entry name" value="DNase I-like"/>
    <property type="match status" value="1"/>
</dbReference>
<organism evidence="3 4">
    <name type="scientific">Pleomorphomonas diazotrophica</name>
    <dbReference type="NCBI Taxonomy" id="1166257"/>
    <lineage>
        <taxon>Bacteria</taxon>
        <taxon>Pseudomonadati</taxon>
        <taxon>Pseudomonadota</taxon>
        <taxon>Alphaproteobacteria</taxon>
        <taxon>Hyphomicrobiales</taxon>
        <taxon>Pleomorphomonadaceae</taxon>
        <taxon>Pleomorphomonas</taxon>
    </lineage>
</organism>